<dbReference type="Proteomes" id="UP000011841">
    <property type="component" value="Chromosome"/>
</dbReference>
<name>M4Z6L3_9BRAD</name>
<accession>M4Z6L3</accession>
<dbReference type="OrthoDB" id="127805at2"/>
<dbReference type="STRING" id="1245469.S58_27000"/>
<gene>
    <name evidence="1" type="ORF">S58_27000</name>
</gene>
<evidence type="ECO:0000313" key="1">
    <source>
        <dbReference type="EMBL" id="BAM88706.1"/>
    </source>
</evidence>
<protein>
    <recommendedName>
        <fullName evidence="3">DUF1835 domain-containing protein</fullName>
    </recommendedName>
</protein>
<evidence type="ECO:0008006" key="3">
    <source>
        <dbReference type="Google" id="ProtNLM"/>
    </source>
</evidence>
<evidence type="ECO:0000313" key="2">
    <source>
        <dbReference type="Proteomes" id="UP000011841"/>
    </source>
</evidence>
<dbReference type="eggNOG" id="ENOG502Z84S">
    <property type="taxonomic scope" value="Bacteria"/>
</dbReference>
<dbReference type="KEGG" id="aol:S58_27000"/>
<dbReference type="EMBL" id="AP012603">
    <property type="protein sequence ID" value="BAM88706.1"/>
    <property type="molecule type" value="Genomic_DNA"/>
</dbReference>
<proteinExistence type="predicted"/>
<reference evidence="1 2" key="1">
    <citation type="journal article" date="2013" name="Appl. Environ. Microbiol.">
        <title>Genome analysis suggests that the soil oligotrophic bacterium Agromonas oligotrophica (Bradyrhizobium oligotrophicum) is a nitrogen-fixing symbiont of Aeschynomene indica.</title>
        <authorList>
            <person name="Okubo T."/>
            <person name="Fukushima S."/>
            <person name="Itakura M."/>
            <person name="Oshima K."/>
            <person name="Longtonglang A."/>
            <person name="Teaumroong N."/>
            <person name="Mitsui H."/>
            <person name="Hattori M."/>
            <person name="Hattori R."/>
            <person name="Hattori T."/>
            <person name="Minamisawa K."/>
        </authorList>
    </citation>
    <scope>NUCLEOTIDE SEQUENCE [LARGE SCALE GENOMIC DNA]</scope>
    <source>
        <strain evidence="1 2">S58</strain>
    </source>
</reference>
<organism evidence="1 2">
    <name type="scientific">Bradyrhizobium oligotrophicum S58</name>
    <dbReference type="NCBI Taxonomy" id="1245469"/>
    <lineage>
        <taxon>Bacteria</taxon>
        <taxon>Pseudomonadati</taxon>
        <taxon>Pseudomonadota</taxon>
        <taxon>Alphaproteobacteria</taxon>
        <taxon>Hyphomicrobiales</taxon>
        <taxon>Nitrobacteraceae</taxon>
        <taxon>Bradyrhizobium</taxon>
    </lineage>
</organism>
<dbReference type="AlphaFoldDB" id="M4Z6L3"/>
<keyword evidence="2" id="KW-1185">Reference proteome</keyword>
<sequence length="363" mass="40973">MTRLILAADDPTAGALRRGGFADLVVPILHRFVWGPLPSDAGLSAYLAQRTGLQTRGHWLDFASRRDFMVVGGRSHGFLELVDRCDSVELWMGTRPNDQLVLIWLLDYLRSHAEIATKIILRHVDVPLFEVPAGHFAGRTIAGVALAREHLDLGHLAWQAFRAPTPQAWFDLLKQDLSPLPQLRRCVQEMLDELPGAATGIGASELRLLELLSAGYQHPFDLLPHHRERFQRRVYDYWEGGSLLDGLALAPLPAISGLAEWPFSVEMHDSRERRERYKASTLLLTPFGRAILAGEEDFSSQNPIQRWWGGTRLANANLWRWHAVLIAPDLDTAHDIECREECCEPWRPIDWSMREAAYSAACA</sequence>
<dbReference type="HOGENOM" id="CLU_057511_0_0_5"/>
<dbReference type="PATRIC" id="fig|1245469.3.peg.2775"/>